<evidence type="ECO:0008006" key="10">
    <source>
        <dbReference type="Google" id="ProtNLM"/>
    </source>
</evidence>
<proteinExistence type="inferred from homology"/>
<feature type="chain" id="PRO_5023929256" description="Peptidase A1 domain-containing protein" evidence="5">
    <location>
        <begin position="35"/>
        <end position="312"/>
    </location>
</feature>
<dbReference type="Proteomes" id="UP000325577">
    <property type="component" value="Linkage Group LG21"/>
</dbReference>
<keyword evidence="9" id="KW-1185">Reference proteome</keyword>
<dbReference type="FunFam" id="2.40.70.10:FF:000041">
    <property type="entry name" value="Basic 7S globulin"/>
    <property type="match status" value="1"/>
</dbReference>
<name>A0A5J5ADN5_9ASTE</name>
<gene>
    <name evidence="8" type="ORF">F0562_034728</name>
</gene>
<dbReference type="PANTHER" id="PTHR47965:SF103">
    <property type="entry name" value="EUKARYOTIC ASPARTYL PROTEASE FAMILY PROTEIN"/>
    <property type="match status" value="1"/>
</dbReference>
<dbReference type="PANTHER" id="PTHR47965">
    <property type="entry name" value="ASPARTYL PROTEASE-RELATED"/>
    <property type="match status" value="1"/>
</dbReference>
<dbReference type="Pfam" id="PF14541">
    <property type="entry name" value="TAXi_C"/>
    <property type="match status" value="1"/>
</dbReference>
<dbReference type="Pfam" id="PF14543">
    <property type="entry name" value="TAXi_N"/>
    <property type="match status" value="1"/>
</dbReference>
<dbReference type="AlphaFoldDB" id="A0A5J5ADN5"/>
<evidence type="ECO:0000256" key="1">
    <source>
        <dbReference type="ARBA" id="ARBA00004239"/>
    </source>
</evidence>
<feature type="domain" description="Xylanase inhibitor C-terminal" evidence="6">
    <location>
        <begin position="178"/>
        <end position="292"/>
    </location>
</feature>
<dbReference type="Gene3D" id="2.40.70.10">
    <property type="entry name" value="Acid Proteases"/>
    <property type="match status" value="2"/>
</dbReference>
<evidence type="ECO:0000259" key="7">
    <source>
        <dbReference type="Pfam" id="PF14543"/>
    </source>
</evidence>
<dbReference type="OrthoDB" id="1162128at2759"/>
<evidence type="ECO:0000256" key="3">
    <source>
        <dbReference type="ARBA" id="ARBA00022525"/>
    </source>
</evidence>
<keyword evidence="3" id="KW-0964">Secreted</keyword>
<dbReference type="InterPro" id="IPR001461">
    <property type="entry name" value="Aspartic_peptidase_A1"/>
</dbReference>
<reference evidence="8 9" key="1">
    <citation type="submission" date="2019-09" db="EMBL/GenBank/DDBJ databases">
        <title>A chromosome-level genome assembly of the Chinese tupelo Nyssa sinensis.</title>
        <authorList>
            <person name="Yang X."/>
            <person name="Kang M."/>
            <person name="Yang Y."/>
            <person name="Xiong H."/>
            <person name="Wang M."/>
            <person name="Zhang Z."/>
            <person name="Wang Z."/>
            <person name="Wu H."/>
            <person name="Ma T."/>
            <person name="Liu J."/>
            <person name="Xi Z."/>
        </authorList>
    </citation>
    <scope>NUCLEOTIDE SEQUENCE [LARGE SCALE GENOMIC DNA]</scope>
    <source>
        <strain evidence="8">J267</strain>
        <tissue evidence="8">Leaf</tissue>
    </source>
</reference>
<dbReference type="EMBL" id="CM018045">
    <property type="protein sequence ID" value="KAA8527557.1"/>
    <property type="molecule type" value="Genomic_DNA"/>
</dbReference>
<dbReference type="GO" id="GO:0004190">
    <property type="term" value="F:aspartic-type endopeptidase activity"/>
    <property type="evidence" value="ECO:0007669"/>
    <property type="project" value="InterPro"/>
</dbReference>
<dbReference type="GO" id="GO:0006508">
    <property type="term" value="P:proteolysis"/>
    <property type="evidence" value="ECO:0007669"/>
    <property type="project" value="InterPro"/>
</dbReference>
<dbReference type="GO" id="GO:0005576">
    <property type="term" value="C:extracellular region"/>
    <property type="evidence" value="ECO:0007669"/>
    <property type="project" value="UniProtKB-SubCell"/>
</dbReference>
<feature type="domain" description="Xylanase inhibitor N-terminal" evidence="7">
    <location>
        <begin position="34"/>
        <end position="139"/>
    </location>
</feature>
<feature type="signal peptide" evidence="5">
    <location>
        <begin position="1"/>
        <end position="34"/>
    </location>
</feature>
<sequence length="312" mass="32870">MSLPHTGQPVAALLNARLLGLLAVQSVILLLSQAATTNTCGLPPDNSVIGMATHGDLGSDVVSIQSNSGRAASVSQFLFVCGSTFLLEGLANGVKGMAGLGRTRISLPSQFSAAFSFHRKFAICLSSSTSSNGVVLFGDSPYVFLPNVDVSNSLLYTPLILNPVSTASAYSLGDPSAEYFIGVKSIKINEKAVPINTTLLSIDSEGRGGTKISTVDRYTVMETSIYNAVTETFIKQLSKVTRVASVAPFGACFSLKNIGSTRVGPAVPAIDLVLQSNSVFWRIFGANSMVQAGIQLFSPVQTNNMCKLQLYI</sequence>
<dbReference type="SUPFAM" id="SSF50630">
    <property type="entry name" value="Acid proteases"/>
    <property type="match status" value="1"/>
</dbReference>
<comment type="similarity">
    <text evidence="2">Belongs to the peptidase A1 family.</text>
</comment>
<dbReference type="InterPro" id="IPR032799">
    <property type="entry name" value="TAXi_C"/>
</dbReference>
<dbReference type="InterPro" id="IPR032861">
    <property type="entry name" value="TAXi_N"/>
</dbReference>
<accession>A0A5J5ADN5</accession>
<evidence type="ECO:0000259" key="6">
    <source>
        <dbReference type="Pfam" id="PF14541"/>
    </source>
</evidence>
<evidence type="ECO:0000256" key="5">
    <source>
        <dbReference type="SAM" id="SignalP"/>
    </source>
</evidence>
<comment type="subcellular location">
    <subcellularLocation>
        <location evidence="1">Secreted</location>
        <location evidence="1">Extracellular space</location>
    </subcellularLocation>
</comment>
<keyword evidence="4 5" id="KW-0732">Signal</keyword>
<evidence type="ECO:0000313" key="9">
    <source>
        <dbReference type="Proteomes" id="UP000325577"/>
    </source>
</evidence>
<organism evidence="8 9">
    <name type="scientific">Nyssa sinensis</name>
    <dbReference type="NCBI Taxonomy" id="561372"/>
    <lineage>
        <taxon>Eukaryota</taxon>
        <taxon>Viridiplantae</taxon>
        <taxon>Streptophyta</taxon>
        <taxon>Embryophyta</taxon>
        <taxon>Tracheophyta</taxon>
        <taxon>Spermatophyta</taxon>
        <taxon>Magnoliopsida</taxon>
        <taxon>eudicotyledons</taxon>
        <taxon>Gunneridae</taxon>
        <taxon>Pentapetalae</taxon>
        <taxon>asterids</taxon>
        <taxon>Cornales</taxon>
        <taxon>Nyssaceae</taxon>
        <taxon>Nyssa</taxon>
    </lineage>
</organism>
<protein>
    <recommendedName>
        <fullName evidence="10">Peptidase A1 domain-containing protein</fullName>
    </recommendedName>
</protein>
<evidence type="ECO:0000256" key="2">
    <source>
        <dbReference type="ARBA" id="ARBA00007447"/>
    </source>
</evidence>
<evidence type="ECO:0000256" key="4">
    <source>
        <dbReference type="ARBA" id="ARBA00022729"/>
    </source>
</evidence>
<evidence type="ECO:0000313" key="8">
    <source>
        <dbReference type="EMBL" id="KAA8527557.1"/>
    </source>
</evidence>
<dbReference type="InterPro" id="IPR021109">
    <property type="entry name" value="Peptidase_aspartic_dom_sf"/>
</dbReference>